<dbReference type="NCBIfam" id="TIGR00254">
    <property type="entry name" value="GGDEF"/>
    <property type="match status" value="1"/>
</dbReference>
<proteinExistence type="predicted"/>
<dbReference type="CDD" id="cd01949">
    <property type="entry name" value="GGDEF"/>
    <property type="match status" value="1"/>
</dbReference>
<dbReference type="Pfam" id="PF00990">
    <property type="entry name" value="GGDEF"/>
    <property type="match status" value="1"/>
</dbReference>
<dbReference type="InterPro" id="IPR029016">
    <property type="entry name" value="GAF-like_dom_sf"/>
</dbReference>
<dbReference type="Pfam" id="PF13185">
    <property type="entry name" value="GAF_2"/>
    <property type="match status" value="1"/>
</dbReference>
<feature type="domain" description="GGDEF" evidence="1">
    <location>
        <begin position="203"/>
        <end position="345"/>
    </location>
</feature>
<reference evidence="2" key="1">
    <citation type="submission" date="2024-06" db="EMBL/GenBank/DDBJ databases">
        <title>Genome sequence of Vogesella sp. MAHUQ-64.</title>
        <authorList>
            <person name="Huq M.A."/>
        </authorList>
    </citation>
    <scope>NUCLEOTIDE SEQUENCE</scope>
    <source>
        <strain evidence="2">MAHUQ-64</strain>
    </source>
</reference>
<dbReference type="InterPro" id="IPR029787">
    <property type="entry name" value="Nucleotide_cyclase"/>
</dbReference>
<dbReference type="EC" id="2.7.7.65" evidence="2"/>
<dbReference type="SUPFAM" id="SSF55073">
    <property type="entry name" value="Nucleotide cyclase"/>
    <property type="match status" value="1"/>
</dbReference>
<dbReference type="SUPFAM" id="SSF55781">
    <property type="entry name" value="GAF domain-like"/>
    <property type="match status" value="1"/>
</dbReference>
<dbReference type="InterPro" id="IPR003018">
    <property type="entry name" value="GAF"/>
</dbReference>
<evidence type="ECO:0000259" key="1">
    <source>
        <dbReference type="PROSITE" id="PS50887"/>
    </source>
</evidence>
<gene>
    <name evidence="2" type="ORF">ABNW52_17755</name>
</gene>
<comment type="caution">
    <text evidence="2">The sequence shown here is derived from an EMBL/GenBank/DDBJ whole genome shotgun (WGS) entry which is preliminary data.</text>
</comment>
<dbReference type="SMART" id="SM00267">
    <property type="entry name" value="GGDEF"/>
    <property type="match status" value="1"/>
</dbReference>
<keyword evidence="3" id="KW-1185">Reference proteome</keyword>
<dbReference type="Gene3D" id="3.30.450.40">
    <property type="match status" value="1"/>
</dbReference>
<protein>
    <submittedName>
        <fullName evidence="2">Diguanylate cyclase</fullName>
        <ecNumber evidence="2">2.7.7.65</ecNumber>
    </submittedName>
</protein>
<dbReference type="EMBL" id="JBEFLD010000011">
    <property type="protein sequence ID" value="MEQ6292461.1"/>
    <property type="molecule type" value="Genomic_DNA"/>
</dbReference>
<accession>A0ABV1M8V5</accession>
<evidence type="ECO:0000313" key="2">
    <source>
        <dbReference type="EMBL" id="MEQ6292461.1"/>
    </source>
</evidence>
<dbReference type="PROSITE" id="PS50887">
    <property type="entry name" value="GGDEF"/>
    <property type="match status" value="1"/>
</dbReference>
<sequence>MDRILSQLSSSLNTAKTIDQLIRPVLEMLNTITGMESTYLTSIDLHQSTQHVRFARNTGQMTIPEGLTVPWGDTLCKRALDMGRPSTNEVLALWGDSDAARQLGIQTYVSAPIRNGEGDLLGTLCAASAAKQTIPPNIDALFQLFANIVANFIEREVLVEKLQAANDQLAAYALMDTLTGLPNRRAMFEELARLLAQAVRSQSSVLVGVIDLDGFKQINDNFGHQAGDDFLKAVSQRLTACLRTADWLGRLGGDEFLFIGPGPALDAAATDTAIVAGESGKVAAALQQRLTSATVGSYTLAGETVSYAGASIGVVAVSPGQLSPDDVIQLADVEMYIVKRARKAH</sequence>
<dbReference type="InterPro" id="IPR043128">
    <property type="entry name" value="Rev_trsase/Diguanyl_cyclase"/>
</dbReference>
<dbReference type="Proteomes" id="UP001433638">
    <property type="component" value="Unassembled WGS sequence"/>
</dbReference>
<keyword evidence="2" id="KW-0548">Nucleotidyltransferase</keyword>
<dbReference type="RefSeq" id="WP_349590789.1">
    <property type="nucleotide sequence ID" value="NZ_JBEFLD010000011.1"/>
</dbReference>
<dbReference type="PANTHER" id="PTHR46663">
    <property type="entry name" value="DIGUANYLATE CYCLASE DGCT-RELATED"/>
    <property type="match status" value="1"/>
</dbReference>
<dbReference type="InterPro" id="IPR000160">
    <property type="entry name" value="GGDEF_dom"/>
</dbReference>
<dbReference type="GO" id="GO:0052621">
    <property type="term" value="F:diguanylate cyclase activity"/>
    <property type="evidence" value="ECO:0007669"/>
    <property type="project" value="UniProtKB-EC"/>
</dbReference>
<dbReference type="InterPro" id="IPR052163">
    <property type="entry name" value="DGC-Regulatory_Protein"/>
</dbReference>
<dbReference type="PANTHER" id="PTHR46663:SF2">
    <property type="entry name" value="GGDEF DOMAIN-CONTAINING PROTEIN"/>
    <property type="match status" value="1"/>
</dbReference>
<dbReference type="Gene3D" id="3.30.70.270">
    <property type="match status" value="1"/>
</dbReference>
<evidence type="ECO:0000313" key="3">
    <source>
        <dbReference type="Proteomes" id="UP001433638"/>
    </source>
</evidence>
<organism evidence="2 3">
    <name type="scientific">Vogesella oryzagri</name>
    <dbReference type="NCBI Taxonomy" id="3160864"/>
    <lineage>
        <taxon>Bacteria</taxon>
        <taxon>Pseudomonadati</taxon>
        <taxon>Pseudomonadota</taxon>
        <taxon>Betaproteobacteria</taxon>
        <taxon>Neisseriales</taxon>
        <taxon>Chromobacteriaceae</taxon>
        <taxon>Vogesella</taxon>
    </lineage>
</organism>
<keyword evidence="2" id="KW-0808">Transferase</keyword>
<name>A0ABV1M8V5_9NEIS</name>